<dbReference type="GO" id="GO:0005506">
    <property type="term" value="F:iron ion binding"/>
    <property type="evidence" value="ECO:0007669"/>
    <property type="project" value="InterPro"/>
</dbReference>
<keyword evidence="9" id="KW-0812">Transmembrane</keyword>
<evidence type="ECO:0000256" key="3">
    <source>
        <dbReference type="ARBA" id="ARBA00010617"/>
    </source>
</evidence>
<dbReference type="GO" id="GO:0020037">
    <property type="term" value="F:heme binding"/>
    <property type="evidence" value="ECO:0007669"/>
    <property type="project" value="InterPro"/>
</dbReference>
<dbReference type="CDD" id="cd11040">
    <property type="entry name" value="CYP7_CYP8-like"/>
    <property type="match status" value="1"/>
</dbReference>
<keyword evidence="7" id="KW-0560">Oxidoreductase</keyword>
<proteinExistence type="inferred from homology"/>
<keyword evidence="9" id="KW-0472">Membrane</keyword>
<dbReference type="InterPro" id="IPR002403">
    <property type="entry name" value="Cyt_P450_E_grp-IV"/>
</dbReference>
<evidence type="ECO:0000256" key="9">
    <source>
        <dbReference type="SAM" id="Phobius"/>
    </source>
</evidence>
<dbReference type="PANTHER" id="PTHR24306:SF8">
    <property type="entry name" value="P450, PUTATIVE (EUROFUNG)-RELATED"/>
    <property type="match status" value="1"/>
</dbReference>
<sequence length="500" mass="55761">MADTLNEDAFASIRSSDAPISVTTYLALGAALIVASAWLYSLLQKQKPENEFPSVFTKAPHILSADVLALCLGVRVFGARLSQEISTEFMAINRKLTQIIERYFVNDAAATASIQTADIPGKVAQLLSFSSDVKKQHQWERSGSIRVLSTDAIGQPGAVEADLESLMRDFGACVSIPRLYGQDFLDRNQNLLEDFWKFDNNAFSLLIIGVPTWAPIKSFKEGLAARTRLHDALEGFYTRLSQYRHGLAVDFDADMRDVSGAAMERSQFLEERGVPIRAGAELELGTFWGLNANMQPMVFWLLLYIYSTPGLLDALREEVRPCLSLSVATYPPQITTFDFSRLSHECPLLKSSLFEAFRLVEEPTSLRYVSKHMTVPDGSYEHKFKPGTWLSAPHALLQSDSSIFPEPEKFIPDRFIEVDKETGNRVARYGKLKPWGSGSGVCKGRTFAEKEVMGIVACFITLWDMENVGGPWQLPGMLPGTGVKRPQQAVRVIIKRRAFK</sequence>
<comment type="cofactor">
    <cofactor evidence="1 8">
        <name>heme</name>
        <dbReference type="ChEBI" id="CHEBI:30413"/>
    </cofactor>
</comment>
<dbReference type="SUPFAM" id="SSF48264">
    <property type="entry name" value="Cytochrome P450"/>
    <property type="match status" value="1"/>
</dbReference>
<keyword evidence="4" id="KW-0444">Lipid biosynthesis</keyword>
<keyword evidence="5 8" id="KW-0479">Metal-binding</keyword>
<comment type="caution">
    <text evidence="10">The sequence shown here is derived from an EMBL/GenBank/DDBJ whole genome shotgun (WGS) entry which is preliminary data.</text>
</comment>
<protein>
    <submittedName>
        <fullName evidence="10">Cytochrome p450</fullName>
    </submittedName>
</protein>
<evidence type="ECO:0000256" key="1">
    <source>
        <dbReference type="ARBA" id="ARBA00001971"/>
    </source>
</evidence>
<evidence type="ECO:0000313" key="10">
    <source>
        <dbReference type="EMBL" id="RFU81101.1"/>
    </source>
</evidence>
<evidence type="ECO:0000313" key="11">
    <source>
        <dbReference type="Proteomes" id="UP000266272"/>
    </source>
</evidence>
<dbReference type="InterPro" id="IPR036396">
    <property type="entry name" value="Cyt_P450_sf"/>
</dbReference>
<dbReference type="Pfam" id="PF00067">
    <property type="entry name" value="p450"/>
    <property type="match status" value="1"/>
</dbReference>
<comment type="subcellular location">
    <subcellularLocation>
        <location evidence="2">Endoplasmic reticulum membrane</location>
        <topology evidence="2">Single-pass membrane protein</topology>
    </subcellularLocation>
</comment>
<keyword evidence="11" id="KW-1185">Reference proteome</keyword>
<gene>
    <name evidence="10" type="ORF">TARUN_1110</name>
</gene>
<dbReference type="Proteomes" id="UP000266272">
    <property type="component" value="Unassembled WGS sequence"/>
</dbReference>
<evidence type="ECO:0000256" key="5">
    <source>
        <dbReference type="ARBA" id="ARBA00022723"/>
    </source>
</evidence>
<feature type="binding site" description="axial binding residue" evidence="8">
    <location>
        <position position="442"/>
    </location>
    <ligand>
        <name>heme</name>
        <dbReference type="ChEBI" id="CHEBI:30413"/>
    </ligand>
    <ligandPart>
        <name>Fe</name>
        <dbReference type="ChEBI" id="CHEBI:18248"/>
    </ligandPart>
</feature>
<reference evidence="10 11" key="1">
    <citation type="journal article" date="2018" name="PLoS Pathog.">
        <title>Evolution of structural diversity of trichothecenes, a family of toxins produced by plant pathogenic and entomopathogenic fungi.</title>
        <authorList>
            <person name="Proctor R.H."/>
            <person name="McCormick S.P."/>
            <person name="Kim H.S."/>
            <person name="Cardoza R.E."/>
            <person name="Stanley A.M."/>
            <person name="Lindo L."/>
            <person name="Kelly A."/>
            <person name="Brown D.W."/>
            <person name="Lee T."/>
            <person name="Vaughan M.M."/>
            <person name="Alexander N.J."/>
            <person name="Busman M."/>
            <person name="Gutierrez S."/>
        </authorList>
    </citation>
    <scope>NUCLEOTIDE SEQUENCE [LARGE SCALE GENOMIC DNA]</scope>
    <source>
        <strain evidence="10 11">IBT 40837</strain>
    </source>
</reference>
<dbReference type="PRINTS" id="PR00465">
    <property type="entry name" value="EP450IV"/>
</dbReference>
<evidence type="ECO:0000256" key="4">
    <source>
        <dbReference type="ARBA" id="ARBA00022516"/>
    </source>
</evidence>
<dbReference type="OrthoDB" id="3366823at2759"/>
<dbReference type="GO" id="GO:0005789">
    <property type="term" value="C:endoplasmic reticulum membrane"/>
    <property type="evidence" value="ECO:0007669"/>
    <property type="project" value="UniProtKB-SubCell"/>
</dbReference>
<keyword evidence="4" id="KW-0443">Lipid metabolism</keyword>
<dbReference type="InterPro" id="IPR001128">
    <property type="entry name" value="Cyt_P450"/>
</dbReference>
<dbReference type="AlphaFoldDB" id="A0A395P029"/>
<dbReference type="Gene3D" id="1.10.630.10">
    <property type="entry name" value="Cytochrome P450"/>
    <property type="match status" value="1"/>
</dbReference>
<keyword evidence="9" id="KW-1133">Transmembrane helix</keyword>
<organism evidence="10 11">
    <name type="scientific">Trichoderma arundinaceum</name>
    <dbReference type="NCBI Taxonomy" id="490622"/>
    <lineage>
        <taxon>Eukaryota</taxon>
        <taxon>Fungi</taxon>
        <taxon>Dikarya</taxon>
        <taxon>Ascomycota</taxon>
        <taxon>Pezizomycotina</taxon>
        <taxon>Sordariomycetes</taxon>
        <taxon>Hypocreomycetidae</taxon>
        <taxon>Hypocreales</taxon>
        <taxon>Hypocreaceae</taxon>
        <taxon>Trichoderma</taxon>
    </lineage>
</organism>
<keyword evidence="8" id="KW-0349">Heme</keyword>
<evidence type="ECO:0000256" key="7">
    <source>
        <dbReference type="ARBA" id="ARBA00023033"/>
    </source>
</evidence>
<dbReference type="GO" id="GO:0004497">
    <property type="term" value="F:monooxygenase activity"/>
    <property type="evidence" value="ECO:0007669"/>
    <property type="project" value="UniProtKB-KW"/>
</dbReference>
<dbReference type="STRING" id="490622.A0A395P029"/>
<dbReference type="EMBL" id="PXOA01000071">
    <property type="protein sequence ID" value="RFU81101.1"/>
    <property type="molecule type" value="Genomic_DNA"/>
</dbReference>
<keyword evidence="6 8" id="KW-0408">Iron</keyword>
<evidence type="ECO:0000256" key="6">
    <source>
        <dbReference type="ARBA" id="ARBA00023004"/>
    </source>
</evidence>
<dbReference type="PANTHER" id="PTHR24306">
    <property type="match status" value="1"/>
</dbReference>
<feature type="transmembrane region" description="Helical" evidence="9">
    <location>
        <begin position="20"/>
        <end position="43"/>
    </location>
</feature>
<evidence type="ECO:0000256" key="2">
    <source>
        <dbReference type="ARBA" id="ARBA00004389"/>
    </source>
</evidence>
<evidence type="ECO:0000256" key="8">
    <source>
        <dbReference type="PIRSR" id="PIRSR602403-1"/>
    </source>
</evidence>
<dbReference type="GO" id="GO:0016705">
    <property type="term" value="F:oxidoreductase activity, acting on paired donors, with incorporation or reduction of molecular oxygen"/>
    <property type="evidence" value="ECO:0007669"/>
    <property type="project" value="InterPro"/>
</dbReference>
<comment type="similarity">
    <text evidence="3">Belongs to the cytochrome P450 family.</text>
</comment>
<keyword evidence="7" id="KW-0503">Monooxygenase</keyword>
<name>A0A395P029_TRIAR</name>
<accession>A0A395P029</accession>